<dbReference type="InterPro" id="IPR039008">
    <property type="entry name" value="IF_rod_dom"/>
</dbReference>
<dbReference type="GO" id="GO:0005200">
    <property type="term" value="F:structural constituent of cytoskeleton"/>
    <property type="evidence" value="ECO:0007669"/>
    <property type="project" value="TreeGrafter"/>
</dbReference>
<gene>
    <name evidence="6" type="ORF">LSH36_374g07031</name>
</gene>
<accession>A0AAD9N1V5</accession>
<dbReference type="GO" id="GO:0006998">
    <property type="term" value="P:nuclear envelope organization"/>
    <property type="evidence" value="ECO:0007669"/>
    <property type="project" value="TreeGrafter"/>
</dbReference>
<dbReference type="Proteomes" id="UP001208570">
    <property type="component" value="Unassembled WGS sequence"/>
</dbReference>
<protein>
    <recommendedName>
        <fullName evidence="5">IF rod domain-containing protein</fullName>
    </recommendedName>
</protein>
<evidence type="ECO:0000256" key="3">
    <source>
        <dbReference type="SAM" id="Coils"/>
    </source>
</evidence>
<dbReference type="PANTHER" id="PTHR45721:SF11">
    <property type="entry name" value="LAMIN DM0-RELATED"/>
    <property type="match status" value="1"/>
</dbReference>
<comment type="caution">
    <text evidence="6">The sequence shown here is derived from an EMBL/GenBank/DDBJ whole genome shotgun (WGS) entry which is preliminary data.</text>
</comment>
<feature type="domain" description="IF rod" evidence="5">
    <location>
        <begin position="48"/>
        <end position="136"/>
    </location>
</feature>
<dbReference type="AlphaFoldDB" id="A0AAD9N1V5"/>
<evidence type="ECO:0000259" key="5">
    <source>
        <dbReference type="PROSITE" id="PS51842"/>
    </source>
</evidence>
<name>A0AAD9N1V5_9ANNE</name>
<organism evidence="6 7">
    <name type="scientific">Paralvinella palmiformis</name>
    <dbReference type="NCBI Taxonomy" id="53620"/>
    <lineage>
        <taxon>Eukaryota</taxon>
        <taxon>Metazoa</taxon>
        <taxon>Spiralia</taxon>
        <taxon>Lophotrochozoa</taxon>
        <taxon>Annelida</taxon>
        <taxon>Polychaeta</taxon>
        <taxon>Sedentaria</taxon>
        <taxon>Canalipalpata</taxon>
        <taxon>Terebellida</taxon>
        <taxon>Terebelliformia</taxon>
        <taxon>Alvinellidae</taxon>
        <taxon>Paralvinella</taxon>
    </lineage>
</organism>
<proteinExistence type="predicted"/>
<dbReference type="EMBL" id="JAODUP010000374">
    <property type="protein sequence ID" value="KAK2151164.1"/>
    <property type="molecule type" value="Genomic_DNA"/>
</dbReference>
<evidence type="ECO:0000256" key="1">
    <source>
        <dbReference type="ARBA" id="ARBA00022754"/>
    </source>
</evidence>
<sequence length="136" mass="15516">MSTRSKKSTTTTVRKETTTTPSQQSSSMFASPSRGRPPSPTVISRIQEKKELASLNDRLAAYIDRVRQLEGENTYLSKQIQTYDETIRRETTNIKSLYEKELADARALLDETAKQRAKLQLEAAKYKEDLDDVKDK</sequence>
<feature type="coiled-coil region" evidence="3">
    <location>
        <begin position="45"/>
        <end position="136"/>
    </location>
</feature>
<dbReference type="GO" id="GO:0051664">
    <property type="term" value="P:nuclear pore localization"/>
    <property type="evidence" value="ECO:0007669"/>
    <property type="project" value="TreeGrafter"/>
</dbReference>
<feature type="region of interest" description="Disordered" evidence="4">
    <location>
        <begin position="1"/>
        <end position="41"/>
    </location>
</feature>
<evidence type="ECO:0000256" key="4">
    <source>
        <dbReference type="SAM" id="MobiDB-lite"/>
    </source>
</evidence>
<evidence type="ECO:0000313" key="6">
    <source>
        <dbReference type="EMBL" id="KAK2151164.1"/>
    </source>
</evidence>
<dbReference type="PROSITE" id="PS51842">
    <property type="entry name" value="IF_ROD_2"/>
    <property type="match status" value="1"/>
</dbReference>
<reference evidence="6" key="1">
    <citation type="journal article" date="2023" name="Mol. Biol. Evol.">
        <title>Third-Generation Sequencing Reveals the Adaptive Role of the Epigenome in Three Deep-Sea Polychaetes.</title>
        <authorList>
            <person name="Perez M."/>
            <person name="Aroh O."/>
            <person name="Sun Y."/>
            <person name="Lan Y."/>
            <person name="Juniper S.K."/>
            <person name="Young C.R."/>
            <person name="Angers B."/>
            <person name="Qian P.Y."/>
        </authorList>
    </citation>
    <scope>NUCLEOTIDE SEQUENCE</scope>
    <source>
        <strain evidence="6">P08H-3</strain>
    </source>
</reference>
<dbReference type="GO" id="GO:0007097">
    <property type="term" value="P:nuclear migration"/>
    <property type="evidence" value="ECO:0007669"/>
    <property type="project" value="TreeGrafter"/>
</dbReference>
<dbReference type="SUPFAM" id="SSF64593">
    <property type="entry name" value="Intermediate filament protein, coiled coil region"/>
    <property type="match status" value="1"/>
</dbReference>
<evidence type="ECO:0000313" key="7">
    <source>
        <dbReference type="Proteomes" id="UP001208570"/>
    </source>
</evidence>
<dbReference type="Pfam" id="PF00038">
    <property type="entry name" value="Filament"/>
    <property type="match status" value="1"/>
</dbReference>
<dbReference type="PANTHER" id="PTHR45721">
    <property type="entry name" value="LAMIN DM0-RELATED"/>
    <property type="match status" value="1"/>
</dbReference>
<feature type="compositionally biased region" description="Low complexity" evidence="4">
    <location>
        <begin position="8"/>
        <end position="33"/>
    </location>
</feature>
<keyword evidence="1" id="KW-0403">Intermediate filament</keyword>
<keyword evidence="2 3" id="KW-0175">Coiled coil</keyword>
<keyword evidence="7" id="KW-1185">Reference proteome</keyword>
<dbReference type="GO" id="GO:0005882">
    <property type="term" value="C:intermediate filament"/>
    <property type="evidence" value="ECO:0007669"/>
    <property type="project" value="UniProtKB-KW"/>
</dbReference>
<dbReference type="GO" id="GO:0090435">
    <property type="term" value="P:protein localization to nuclear envelope"/>
    <property type="evidence" value="ECO:0007669"/>
    <property type="project" value="TreeGrafter"/>
</dbReference>
<dbReference type="Gene3D" id="1.20.5.1160">
    <property type="entry name" value="Vasodilator-stimulated phosphoprotein"/>
    <property type="match status" value="1"/>
</dbReference>
<evidence type="ECO:0000256" key="2">
    <source>
        <dbReference type="ARBA" id="ARBA00023054"/>
    </source>
</evidence>
<dbReference type="GO" id="GO:0005652">
    <property type="term" value="C:nuclear lamina"/>
    <property type="evidence" value="ECO:0007669"/>
    <property type="project" value="TreeGrafter"/>
</dbReference>
<dbReference type="GO" id="GO:0031507">
    <property type="term" value="P:heterochromatin formation"/>
    <property type="evidence" value="ECO:0007669"/>
    <property type="project" value="TreeGrafter"/>
</dbReference>